<name>A0AA37S8J8_9GAMM</name>
<evidence type="ECO:0000313" key="5">
    <source>
        <dbReference type="EMBL" id="GLQ30391.1"/>
    </source>
</evidence>
<evidence type="ECO:0000256" key="3">
    <source>
        <dbReference type="ARBA" id="ARBA00023002"/>
    </source>
</evidence>
<comment type="cofactor">
    <cofactor evidence="1">
        <name>FMN</name>
        <dbReference type="ChEBI" id="CHEBI:58210"/>
    </cofactor>
</comment>
<dbReference type="GO" id="GO:0010181">
    <property type="term" value="F:FMN binding"/>
    <property type="evidence" value="ECO:0007669"/>
    <property type="project" value="InterPro"/>
</dbReference>
<evidence type="ECO:0000259" key="4">
    <source>
        <dbReference type="Pfam" id="PF00724"/>
    </source>
</evidence>
<protein>
    <submittedName>
        <fullName evidence="5">Alkene reductase</fullName>
    </submittedName>
</protein>
<sequence length="357" mass="38898">MSDVHNIFSEIQLGDIKLKNRALMAPLTRARAVDHVPTDMMAEYYAQRAGAGLIIAEATMVMEGNSAFVNEPGVYSQEQIEGWRKVTDAVHAKGGKIVLQLWHGGRACHPDLNEGNTPVAASPIAITDSEVHTPNGKKAYTVPRALETSEIPTIVAGFKQAAINAKEAGFDGVEVHGANGYLLDNFLRDGTNQRDDQYGGSIENRARLLFEVLEAVIDVWGSGKVGLRTSPLNSFNSMKDSDPVALTTWLAEYLNQFDLAFWDLMRTDFYGQQTGDVITPARKLYKGNLVGNMGYSHEEASAAIGDNQLDAVAFGVPFISNPDLVERFAANADLNQADPNTFYMGGAEGYIDYPTMN</sequence>
<dbReference type="CDD" id="cd02933">
    <property type="entry name" value="OYE_like_FMN"/>
    <property type="match status" value="1"/>
</dbReference>
<dbReference type="PANTHER" id="PTHR22893">
    <property type="entry name" value="NADH OXIDOREDUCTASE-RELATED"/>
    <property type="match status" value="1"/>
</dbReference>
<comment type="caution">
    <text evidence="5">The sequence shown here is derived from an EMBL/GenBank/DDBJ whole genome shotgun (WGS) entry which is preliminary data.</text>
</comment>
<proteinExistence type="inferred from homology"/>
<dbReference type="Proteomes" id="UP001161389">
    <property type="component" value="Unassembled WGS sequence"/>
</dbReference>
<comment type="similarity">
    <text evidence="2">Belongs to the NADH:flavin oxidoreductase/NADH oxidase family.</text>
</comment>
<dbReference type="FunFam" id="3.20.20.70:FF:000059">
    <property type="entry name" value="N-ethylmaleimide reductase, FMN-linked"/>
    <property type="match status" value="1"/>
</dbReference>
<dbReference type="InterPro" id="IPR013785">
    <property type="entry name" value="Aldolase_TIM"/>
</dbReference>
<accession>A0AA37S8J8</accession>
<dbReference type="PANTHER" id="PTHR22893:SF91">
    <property type="entry name" value="NADPH DEHYDROGENASE 2-RELATED"/>
    <property type="match status" value="1"/>
</dbReference>
<keyword evidence="3" id="KW-0560">Oxidoreductase</keyword>
<evidence type="ECO:0000256" key="1">
    <source>
        <dbReference type="ARBA" id="ARBA00001917"/>
    </source>
</evidence>
<organism evidence="5 6">
    <name type="scientific">Litoribrevibacter albus</name>
    <dbReference type="NCBI Taxonomy" id="1473156"/>
    <lineage>
        <taxon>Bacteria</taxon>
        <taxon>Pseudomonadati</taxon>
        <taxon>Pseudomonadota</taxon>
        <taxon>Gammaproteobacteria</taxon>
        <taxon>Oceanospirillales</taxon>
        <taxon>Oceanospirillaceae</taxon>
        <taxon>Litoribrevibacter</taxon>
    </lineage>
</organism>
<dbReference type="RefSeq" id="WP_284379213.1">
    <property type="nucleotide sequence ID" value="NZ_BSNM01000003.1"/>
</dbReference>
<evidence type="ECO:0000256" key="2">
    <source>
        <dbReference type="ARBA" id="ARBA00005979"/>
    </source>
</evidence>
<gene>
    <name evidence="5" type="ORF">GCM10007876_08690</name>
</gene>
<reference evidence="5" key="1">
    <citation type="journal article" date="2014" name="Int. J. Syst. Evol. Microbiol.">
        <title>Complete genome sequence of Corynebacterium casei LMG S-19264T (=DSM 44701T), isolated from a smear-ripened cheese.</title>
        <authorList>
            <consortium name="US DOE Joint Genome Institute (JGI-PGF)"/>
            <person name="Walter F."/>
            <person name="Albersmeier A."/>
            <person name="Kalinowski J."/>
            <person name="Ruckert C."/>
        </authorList>
    </citation>
    <scope>NUCLEOTIDE SEQUENCE</scope>
    <source>
        <strain evidence="5">NBRC 110071</strain>
    </source>
</reference>
<feature type="domain" description="NADH:flavin oxidoreductase/NADH oxidase N-terminal" evidence="4">
    <location>
        <begin position="7"/>
        <end position="333"/>
    </location>
</feature>
<evidence type="ECO:0000313" key="6">
    <source>
        <dbReference type="Proteomes" id="UP001161389"/>
    </source>
</evidence>
<dbReference type="InterPro" id="IPR045247">
    <property type="entry name" value="Oye-like"/>
</dbReference>
<reference evidence="5" key="2">
    <citation type="submission" date="2023-01" db="EMBL/GenBank/DDBJ databases">
        <title>Draft genome sequence of Litoribrevibacter albus strain NBRC 110071.</title>
        <authorList>
            <person name="Sun Q."/>
            <person name="Mori K."/>
        </authorList>
    </citation>
    <scope>NUCLEOTIDE SEQUENCE</scope>
    <source>
        <strain evidence="5">NBRC 110071</strain>
    </source>
</reference>
<keyword evidence="6" id="KW-1185">Reference proteome</keyword>
<dbReference type="Gene3D" id="3.20.20.70">
    <property type="entry name" value="Aldolase class I"/>
    <property type="match status" value="1"/>
</dbReference>
<dbReference type="SUPFAM" id="SSF51395">
    <property type="entry name" value="FMN-linked oxidoreductases"/>
    <property type="match status" value="1"/>
</dbReference>
<dbReference type="InterPro" id="IPR001155">
    <property type="entry name" value="OxRdtase_FMN_N"/>
</dbReference>
<dbReference type="EMBL" id="BSNM01000003">
    <property type="protein sequence ID" value="GLQ30391.1"/>
    <property type="molecule type" value="Genomic_DNA"/>
</dbReference>
<dbReference type="GO" id="GO:0005829">
    <property type="term" value="C:cytosol"/>
    <property type="evidence" value="ECO:0007669"/>
    <property type="project" value="UniProtKB-ARBA"/>
</dbReference>
<dbReference type="Pfam" id="PF00724">
    <property type="entry name" value="Oxidored_FMN"/>
    <property type="match status" value="1"/>
</dbReference>
<dbReference type="AlphaFoldDB" id="A0AA37S8J8"/>
<dbReference type="GO" id="GO:0016628">
    <property type="term" value="F:oxidoreductase activity, acting on the CH-CH group of donors, NAD or NADP as acceptor"/>
    <property type="evidence" value="ECO:0007669"/>
    <property type="project" value="UniProtKB-ARBA"/>
</dbReference>